<feature type="coiled-coil region" evidence="1">
    <location>
        <begin position="51"/>
        <end position="97"/>
    </location>
</feature>
<sequence>MKAYVFPVCMAGLLVLAGCASDPAPAEQLRLSEQVIAQARAVGAVGEVGELAMAESKLAQARSALADGENRQARLLAEQAELDARVAEAKLLDIKSQEQLDSLNQHIRRLRSQAGGAR</sequence>
<keyword evidence="1" id="KW-0175">Coiled coil</keyword>
<name>A0A839SY58_AZOMA</name>
<feature type="signal peptide" evidence="2">
    <location>
        <begin position="1"/>
        <end position="26"/>
    </location>
</feature>
<organism evidence="4 5">
    <name type="scientific">Azomonas macrocytogenes</name>
    <name type="common">Azotobacter macrocytogenes</name>
    <dbReference type="NCBI Taxonomy" id="69962"/>
    <lineage>
        <taxon>Bacteria</taxon>
        <taxon>Pseudomonadati</taxon>
        <taxon>Pseudomonadota</taxon>
        <taxon>Gammaproteobacteria</taxon>
        <taxon>Pseudomonadales</taxon>
        <taxon>Pseudomonadaceae</taxon>
        <taxon>Azomonas</taxon>
    </lineage>
</organism>
<protein>
    <submittedName>
        <fullName evidence="4">Cellobiose-specific phosphotransferase system component IIA</fullName>
    </submittedName>
</protein>
<evidence type="ECO:0000313" key="4">
    <source>
        <dbReference type="EMBL" id="MBB3101848.1"/>
    </source>
</evidence>
<dbReference type="InterPro" id="IPR025511">
    <property type="entry name" value="DUF4398"/>
</dbReference>
<accession>A0A839SY58</accession>
<dbReference type="PROSITE" id="PS51257">
    <property type="entry name" value="PROKAR_LIPOPROTEIN"/>
    <property type="match status" value="1"/>
</dbReference>
<feature type="chain" id="PRO_5032754116" evidence="2">
    <location>
        <begin position="27"/>
        <end position="118"/>
    </location>
</feature>
<dbReference type="Gene3D" id="1.20.1270.390">
    <property type="match status" value="1"/>
</dbReference>
<dbReference type="AlphaFoldDB" id="A0A839SY58"/>
<proteinExistence type="predicted"/>
<dbReference type="GO" id="GO:0016740">
    <property type="term" value="F:transferase activity"/>
    <property type="evidence" value="ECO:0007669"/>
    <property type="project" value="UniProtKB-KW"/>
</dbReference>
<dbReference type="Proteomes" id="UP000549250">
    <property type="component" value="Unassembled WGS sequence"/>
</dbReference>
<comment type="caution">
    <text evidence="4">The sequence shown here is derived from an EMBL/GenBank/DDBJ whole genome shotgun (WGS) entry which is preliminary data.</text>
</comment>
<evidence type="ECO:0000259" key="3">
    <source>
        <dbReference type="Pfam" id="PF14346"/>
    </source>
</evidence>
<reference evidence="4 5" key="1">
    <citation type="submission" date="2020-08" db="EMBL/GenBank/DDBJ databases">
        <title>Genomic Encyclopedia of Type Strains, Phase III (KMG-III): the genomes of soil and plant-associated and newly described type strains.</title>
        <authorList>
            <person name="Whitman W."/>
        </authorList>
    </citation>
    <scope>NUCLEOTIDE SEQUENCE [LARGE SCALE GENOMIC DNA]</scope>
    <source>
        <strain evidence="4 5">CECT 4462</strain>
    </source>
</reference>
<gene>
    <name evidence="4" type="ORF">FHR87_000208</name>
</gene>
<evidence type="ECO:0000313" key="5">
    <source>
        <dbReference type="Proteomes" id="UP000549250"/>
    </source>
</evidence>
<keyword evidence="2" id="KW-0732">Signal</keyword>
<dbReference type="EMBL" id="JACHXI010000001">
    <property type="protein sequence ID" value="MBB3101848.1"/>
    <property type="molecule type" value="Genomic_DNA"/>
</dbReference>
<evidence type="ECO:0000256" key="1">
    <source>
        <dbReference type="SAM" id="Coils"/>
    </source>
</evidence>
<dbReference type="Pfam" id="PF14346">
    <property type="entry name" value="DUF4398"/>
    <property type="match status" value="1"/>
</dbReference>
<keyword evidence="5" id="KW-1185">Reference proteome</keyword>
<evidence type="ECO:0000256" key="2">
    <source>
        <dbReference type="SAM" id="SignalP"/>
    </source>
</evidence>
<keyword evidence="4" id="KW-0808">Transferase</keyword>
<feature type="domain" description="DUF4398" evidence="3">
    <location>
        <begin position="27"/>
        <end position="102"/>
    </location>
</feature>